<name>A0A9P8RSW7_9PEZI</name>
<dbReference type="AlphaFoldDB" id="A0A9P8RSW7"/>
<feature type="compositionally biased region" description="Pro residues" evidence="1">
    <location>
        <begin position="397"/>
        <end position="411"/>
    </location>
</feature>
<evidence type="ECO:0000259" key="3">
    <source>
        <dbReference type="Pfam" id="PF13519"/>
    </source>
</evidence>
<keyword evidence="2" id="KW-1133">Transmembrane helix</keyword>
<organism evidence="4 5">
    <name type="scientific">Trichoglossum hirsutum</name>
    <dbReference type="NCBI Taxonomy" id="265104"/>
    <lineage>
        <taxon>Eukaryota</taxon>
        <taxon>Fungi</taxon>
        <taxon>Dikarya</taxon>
        <taxon>Ascomycota</taxon>
        <taxon>Pezizomycotina</taxon>
        <taxon>Geoglossomycetes</taxon>
        <taxon>Geoglossales</taxon>
        <taxon>Geoglossaceae</taxon>
        <taxon>Trichoglossum</taxon>
    </lineage>
</organism>
<gene>
    <name evidence="4" type="ORF">GP486_001640</name>
</gene>
<keyword evidence="5" id="KW-1185">Reference proteome</keyword>
<feature type="compositionally biased region" description="Polar residues" evidence="1">
    <location>
        <begin position="415"/>
        <end position="435"/>
    </location>
</feature>
<dbReference type="Proteomes" id="UP000750711">
    <property type="component" value="Unassembled WGS sequence"/>
</dbReference>
<feature type="domain" description="VWFA" evidence="3">
    <location>
        <begin position="1"/>
        <end position="103"/>
    </location>
</feature>
<accession>A0A9P8RSW7</accession>
<dbReference type="InterPro" id="IPR036465">
    <property type="entry name" value="vWFA_dom_sf"/>
</dbReference>
<feature type="region of interest" description="Disordered" evidence="1">
    <location>
        <begin position="390"/>
        <end position="437"/>
    </location>
</feature>
<comment type="caution">
    <text evidence="4">The sequence shown here is derived from an EMBL/GenBank/DDBJ whole genome shotgun (WGS) entry which is preliminary data.</text>
</comment>
<evidence type="ECO:0000313" key="4">
    <source>
        <dbReference type="EMBL" id="KAH0564963.1"/>
    </source>
</evidence>
<protein>
    <recommendedName>
        <fullName evidence="3">VWFA domain-containing protein</fullName>
    </recommendedName>
</protein>
<keyword evidence="2" id="KW-0812">Transmembrane</keyword>
<proteinExistence type="predicted"/>
<dbReference type="InterPro" id="IPR002035">
    <property type="entry name" value="VWF_A"/>
</dbReference>
<sequence>MAENDPSNLRLDAGRALVNDWLIPSKHSGSAKPDLVTVIDFSSSANLDYPLGDPRGANRSFNTIIPSGGTYIAGGVQMATQQLTSGSGNTADRSAIIVFTDGEVRLILRSLTHMSSVWRRQDRRLPRSLKDLRDESALTFYPMAICPALLTHLQDSDTASLVGQINRAAGLGIRVSFGFLDSSGNTQDRLVLLAIQNSGGIYSTIFDAASSKQFINLVLVNGITKNDNLKGSNSTLIAGLSLAHIISGSQTQSITYNALPGEVIDFSVQSIDAGDLTVQAMFGDKTLNSTTVNDTQSFFTSNKASDLFVRSPGDGEIDIKVTAKNAAPDSIFIVGATSNMPIQNCTVPVTGGGGKSKKGAIAAGVTVPIIVIAALVCAFYWWKHVNAGKPVSSAPGQGPPGGPEKIPPTSPMSPGDTTSSQYPQYPPQSHAQNPQNKHKFHKYRFKMGGDDSHHHHHLDREHPCYDMSCPLSDPAHRCQDPNIPCACEDEKCVLNGKDHKCDERWKCPCIDKECPVTKKRKREQRMKGGAVASVKAAFSVGSHM</sequence>
<dbReference type="Gene3D" id="3.40.50.410">
    <property type="entry name" value="von Willebrand factor, type A domain"/>
    <property type="match status" value="1"/>
</dbReference>
<dbReference type="CDD" id="cd00198">
    <property type="entry name" value="vWFA"/>
    <property type="match status" value="1"/>
</dbReference>
<feature type="transmembrane region" description="Helical" evidence="2">
    <location>
        <begin position="360"/>
        <end position="382"/>
    </location>
</feature>
<evidence type="ECO:0000313" key="5">
    <source>
        <dbReference type="Proteomes" id="UP000750711"/>
    </source>
</evidence>
<evidence type="ECO:0000256" key="2">
    <source>
        <dbReference type="SAM" id="Phobius"/>
    </source>
</evidence>
<reference evidence="4" key="1">
    <citation type="submission" date="2021-03" db="EMBL/GenBank/DDBJ databases">
        <title>Comparative genomics and phylogenomic investigation of the class Geoglossomycetes provide insights into ecological specialization and systematics.</title>
        <authorList>
            <person name="Melie T."/>
            <person name="Pirro S."/>
            <person name="Miller A.N."/>
            <person name="Quandt A."/>
        </authorList>
    </citation>
    <scope>NUCLEOTIDE SEQUENCE</scope>
    <source>
        <strain evidence="4">CAQ_001_2017</strain>
    </source>
</reference>
<dbReference type="Pfam" id="PF13519">
    <property type="entry name" value="VWA_2"/>
    <property type="match status" value="1"/>
</dbReference>
<keyword evidence="2" id="KW-0472">Membrane</keyword>
<evidence type="ECO:0000256" key="1">
    <source>
        <dbReference type="SAM" id="MobiDB-lite"/>
    </source>
</evidence>
<dbReference type="EMBL" id="JAGHQM010000154">
    <property type="protein sequence ID" value="KAH0564963.1"/>
    <property type="molecule type" value="Genomic_DNA"/>
</dbReference>
<dbReference type="SUPFAM" id="SSF53300">
    <property type="entry name" value="vWA-like"/>
    <property type="match status" value="1"/>
</dbReference>